<protein>
    <submittedName>
        <fullName evidence="1">Virulence-related protein</fullName>
    </submittedName>
</protein>
<dbReference type="AlphaFoldDB" id="A0AAU7VHP9"/>
<reference evidence="1" key="2">
    <citation type="submission" date="2024-06" db="EMBL/GenBank/DDBJ databases">
        <authorList>
            <person name="Petrova K.O."/>
            <person name="Toshchakov S.V."/>
            <person name="Boltjanskaja Y.V."/>
            <person name="Kevbrin V."/>
        </authorList>
    </citation>
    <scope>NUCLEOTIDE SEQUENCE</scope>
    <source>
        <strain evidence="1">Z-910T</strain>
    </source>
</reference>
<evidence type="ECO:0000313" key="1">
    <source>
        <dbReference type="EMBL" id="XBX73597.1"/>
    </source>
</evidence>
<accession>A0AAU7VHP9</accession>
<dbReference type="EMBL" id="CP158367">
    <property type="protein sequence ID" value="XBX73597.1"/>
    <property type="molecule type" value="Genomic_DNA"/>
</dbReference>
<sequence>MNRKEIVKRLESHFKVKAKYLGVPSFAYELKAQEATFIINREGKVVNSKSKEIVELDKLLGKTKPFESDSIKISIDEHNGKSLRNLINMIYSKQGLLKRALNFEDDLVKDDFVSKINESAIDTLEDFKEVLESASQGSCPGLGFNFEERIATFNLCKELEPDQLKAFKKLVKIIDRKAKALKYASAKVKVTNNEKYTFRTWLLRLGMIGNEYKMTRKILLENLNGNGAFKRPLKEEA</sequence>
<proteinExistence type="predicted"/>
<reference evidence="1" key="1">
    <citation type="journal article" date="2013" name="Extremophiles">
        <title>Proteinivorax tanatarense gen. nov., sp. nov., an anaerobic, haloalkaliphilic, proteolytic bacterium isolated from a decaying algal bloom, and proposal of Proteinivoraceae fam. nov.</title>
        <authorList>
            <person name="Kevbrin V."/>
            <person name="Boltyanskaya Y."/>
            <person name="Zhilina T."/>
            <person name="Kolganova T."/>
            <person name="Lavrentjeva E."/>
            <person name="Kuznetsov B."/>
        </authorList>
    </citation>
    <scope>NUCLEOTIDE SEQUENCE</scope>
    <source>
        <strain evidence="1">Z-910T</strain>
    </source>
</reference>
<gene>
    <name evidence="1" type="ORF">PRVXT_001588</name>
</gene>
<organism evidence="1">
    <name type="scientific">Proteinivorax tanatarense</name>
    <dbReference type="NCBI Taxonomy" id="1260629"/>
    <lineage>
        <taxon>Bacteria</taxon>
        <taxon>Bacillati</taxon>
        <taxon>Bacillota</taxon>
        <taxon>Clostridia</taxon>
        <taxon>Eubacteriales</taxon>
        <taxon>Proteinivoracaceae</taxon>
        <taxon>Proteinivorax</taxon>
    </lineage>
</organism>
<dbReference type="RefSeq" id="WP_350342359.1">
    <property type="nucleotide sequence ID" value="NZ_CP158367.1"/>
</dbReference>
<name>A0AAU7VHP9_9FIRM</name>